<comment type="caution">
    <text evidence="5">The sequence shown here is derived from an EMBL/GenBank/DDBJ whole genome shotgun (WGS) entry which is preliminary data.</text>
</comment>
<accession>A0AA39TQ40</accession>
<evidence type="ECO:0000313" key="5">
    <source>
        <dbReference type="EMBL" id="KAK0612936.1"/>
    </source>
</evidence>
<feature type="compositionally biased region" description="Low complexity" evidence="4">
    <location>
        <begin position="43"/>
        <end position="58"/>
    </location>
</feature>
<dbReference type="Pfam" id="PF07052">
    <property type="entry name" value="Hep_59"/>
    <property type="match status" value="1"/>
</dbReference>
<evidence type="ECO:0000313" key="6">
    <source>
        <dbReference type="Proteomes" id="UP001174934"/>
    </source>
</evidence>
<dbReference type="Proteomes" id="UP001174934">
    <property type="component" value="Unassembled WGS sequence"/>
</dbReference>
<feature type="compositionally biased region" description="Basic and acidic residues" evidence="4">
    <location>
        <begin position="410"/>
        <end position="425"/>
    </location>
</feature>
<feature type="compositionally biased region" description="Low complexity" evidence="4">
    <location>
        <begin position="193"/>
        <end position="215"/>
    </location>
</feature>
<name>A0AA39TQ40_9PEZI</name>
<feature type="compositionally biased region" description="Polar residues" evidence="4">
    <location>
        <begin position="1"/>
        <end position="14"/>
    </location>
</feature>
<feature type="region of interest" description="Disordered" evidence="4">
    <location>
        <begin position="186"/>
        <end position="225"/>
    </location>
</feature>
<keyword evidence="6" id="KW-1185">Reference proteome</keyword>
<dbReference type="PANTHER" id="PTHR13486:SF2">
    <property type="entry name" value="SPLICING FACTOR C9ORF78"/>
    <property type="match status" value="1"/>
</dbReference>
<evidence type="ECO:0000256" key="1">
    <source>
        <dbReference type="ARBA" id="ARBA00004123"/>
    </source>
</evidence>
<comment type="subcellular location">
    <subcellularLocation>
        <location evidence="1">Nucleus</location>
    </subcellularLocation>
</comment>
<organism evidence="5 6">
    <name type="scientific">Bombardia bombarda</name>
    <dbReference type="NCBI Taxonomy" id="252184"/>
    <lineage>
        <taxon>Eukaryota</taxon>
        <taxon>Fungi</taxon>
        <taxon>Dikarya</taxon>
        <taxon>Ascomycota</taxon>
        <taxon>Pezizomycotina</taxon>
        <taxon>Sordariomycetes</taxon>
        <taxon>Sordariomycetidae</taxon>
        <taxon>Sordariales</taxon>
        <taxon>Lasiosphaeriaceae</taxon>
        <taxon>Bombardia</taxon>
    </lineage>
</organism>
<feature type="region of interest" description="Disordered" evidence="4">
    <location>
        <begin position="272"/>
        <end position="316"/>
    </location>
</feature>
<dbReference type="GO" id="GO:0000398">
    <property type="term" value="P:mRNA splicing, via spliceosome"/>
    <property type="evidence" value="ECO:0007669"/>
    <property type="project" value="TreeGrafter"/>
</dbReference>
<gene>
    <name evidence="5" type="ORF">B0T17DRAFT_498707</name>
</gene>
<dbReference type="PANTHER" id="PTHR13486">
    <property type="entry name" value="TELOMERE LENGTH AND SILENCING PROTEIN 1 TLS1 FAMILY MEMBER"/>
    <property type="match status" value="1"/>
</dbReference>
<keyword evidence="3" id="KW-0539">Nucleus</keyword>
<evidence type="ECO:0000256" key="3">
    <source>
        <dbReference type="ARBA" id="ARBA00023242"/>
    </source>
</evidence>
<dbReference type="AlphaFoldDB" id="A0AA39TQ40"/>
<dbReference type="InterPro" id="IPR010756">
    <property type="entry name" value="Tls1-like"/>
</dbReference>
<feature type="region of interest" description="Disordered" evidence="4">
    <location>
        <begin position="1"/>
        <end position="66"/>
    </location>
</feature>
<feature type="non-terminal residue" evidence="5">
    <location>
        <position position="425"/>
    </location>
</feature>
<evidence type="ECO:0000256" key="4">
    <source>
        <dbReference type="SAM" id="MobiDB-lite"/>
    </source>
</evidence>
<sequence length="425" mass="46476">STMASPDPETTSEPQVVFRAGKKRKTYRQRSEDTEAAVSNKDATPTPAAAAPIATAPTVDSNDEAGEGGMTVAEALRLRNARKHKNIGGVEFRAGAHANSSNTHNSDEQHNAEQGMVLHDGSGEAHRLEELAMLGGITQRFASQTGLVGELASILVSERLLLEVAADQAREEYIESELARRNRLAAETWPQQNGGRSNSLSHGNNNNRTNTNAAHMGSSSSSALRADPTLAAAGVPVESQRVLQGRLLEIDLGEEARARNIAMTERARRRLEGHSLDDDDDEGGDNSNGEHPRKVRLGRDGKPWRPRNQRNSDDIMRDQLVEEFLSENTLGIYDVPSEQPAAAGLGDDEEAAADDRIAEEFRRQFMDAMSQRHRRRKPAVNASAKPAAKVNQDEILRGPKLGGSRNARAAMRDKLLKEQESRKRR</sequence>
<dbReference type="GO" id="GO:0005681">
    <property type="term" value="C:spliceosomal complex"/>
    <property type="evidence" value="ECO:0007669"/>
    <property type="project" value="TreeGrafter"/>
</dbReference>
<proteinExistence type="inferred from homology"/>
<comment type="similarity">
    <text evidence="2">Belongs to the TLS1 family.</text>
</comment>
<protein>
    <submittedName>
        <fullName evidence="5">Uncharacterized protein</fullName>
    </submittedName>
</protein>
<evidence type="ECO:0000256" key="2">
    <source>
        <dbReference type="ARBA" id="ARBA00007643"/>
    </source>
</evidence>
<reference evidence="5" key="1">
    <citation type="submission" date="2023-06" db="EMBL/GenBank/DDBJ databases">
        <title>Genome-scale phylogeny and comparative genomics of the fungal order Sordariales.</title>
        <authorList>
            <consortium name="Lawrence Berkeley National Laboratory"/>
            <person name="Hensen N."/>
            <person name="Bonometti L."/>
            <person name="Westerberg I."/>
            <person name="Brannstrom I.O."/>
            <person name="Guillou S."/>
            <person name="Cros-Aarteil S."/>
            <person name="Calhoun S."/>
            <person name="Haridas S."/>
            <person name="Kuo A."/>
            <person name="Mondo S."/>
            <person name="Pangilinan J."/>
            <person name="Riley R."/>
            <person name="LaButti K."/>
            <person name="Andreopoulos B."/>
            <person name="Lipzen A."/>
            <person name="Chen C."/>
            <person name="Yanf M."/>
            <person name="Daum C."/>
            <person name="Ng V."/>
            <person name="Clum A."/>
            <person name="Steindorff A."/>
            <person name="Ohm R."/>
            <person name="Martin F."/>
            <person name="Silar P."/>
            <person name="Natvig D."/>
            <person name="Lalanne C."/>
            <person name="Gautier V."/>
            <person name="Ament-velasquez S.L."/>
            <person name="Kruys A."/>
            <person name="Hutchinson M.I."/>
            <person name="Powell A.J."/>
            <person name="Barry K."/>
            <person name="Miller A.N."/>
            <person name="Grigoriev I.V."/>
            <person name="Debuchy R."/>
            <person name="Gladieux P."/>
            <person name="Thoren M.H."/>
            <person name="Johannesson H."/>
        </authorList>
    </citation>
    <scope>NUCLEOTIDE SEQUENCE</scope>
    <source>
        <strain evidence="5">SMH3391-2</strain>
    </source>
</reference>
<feature type="region of interest" description="Disordered" evidence="4">
    <location>
        <begin position="368"/>
        <end position="425"/>
    </location>
</feature>
<dbReference type="EMBL" id="JAULSR010000008">
    <property type="protein sequence ID" value="KAK0612936.1"/>
    <property type="molecule type" value="Genomic_DNA"/>
</dbReference>
<feature type="compositionally biased region" description="Basic and acidic residues" evidence="4">
    <location>
        <begin position="288"/>
        <end position="303"/>
    </location>
</feature>